<comment type="caution">
    <text evidence="6">The sequence shown here is derived from an EMBL/GenBank/DDBJ whole genome shotgun (WGS) entry which is preliminary data.</text>
</comment>
<evidence type="ECO:0000256" key="4">
    <source>
        <dbReference type="PROSITE-ProRule" id="PRU00335"/>
    </source>
</evidence>
<sequence length="190" mass="20147">MAKSTARDQLVAGAADMLGRRGLRATSVRELAKHSGAPLGSTYHYFPGGKSQLAVEAVEFADALTIRVLARELDSSGPVAGLRSFVEMWRDVVVTSDFRAGCPVLAVSVEEPGEDDAPLRAAELAFEHWTDMLAESLRAHGASDADAVQTATLIVAAIEGTVAMCRAQRSIAALDRTADALERVVRAVID</sequence>
<dbReference type="Pfam" id="PF00440">
    <property type="entry name" value="TetR_N"/>
    <property type="match status" value="1"/>
</dbReference>
<evidence type="ECO:0000256" key="2">
    <source>
        <dbReference type="ARBA" id="ARBA00023125"/>
    </source>
</evidence>
<gene>
    <name evidence="6" type="ORF">L1892_00215</name>
</gene>
<dbReference type="Proteomes" id="UP001108089">
    <property type="component" value="Unassembled WGS sequence"/>
</dbReference>
<feature type="domain" description="HTH tetR-type" evidence="5">
    <location>
        <begin position="4"/>
        <end position="64"/>
    </location>
</feature>
<evidence type="ECO:0000256" key="1">
    <source>
        <dbReference type="ARBA" id="ARBA00023015"/>
    </source>
</evidence>
<dbReference type="Pfam" id="PF21993">
    <property type="entry name" value="TetR_C_13_2"/>
    <property type="match status" value="1"/>
</dbReference>
<protein>
    <submittedName>
        <fullName evidence="6">TetR/AcrR family transcriptional regulator</fullName>
    </submittedName>
</protein>
<dbReference type="InterPro" id="IPR001647">
    <property type="entry name" value="HTH_TetR"/>
</dbReference>
<dbReference type="PANTHER" id="PTHR47506">
    <property type="entry name" value="TRANSCRIPTIONAL REGULATORY PROTEIN"/>
    <property type="match status" value="1"/>
</dbReference>
<keyword evidence="7" id="KW-1185">Reference proteome</keyword>
<dbReference type="RefSeq" id="WP_235721445.1">
    <property type="nucleotide sequence ID" value="NZ_JAKGCU010000001.1"/>
</dbReference>
<dbReference type="PROSITE" id="PS50977">
    <property type="entry name" value="HTH_TETR_2"/>
    <property type="match status" value="1"/>
</dbReference>
<proteinExistence type="predicted"/>
<dbReference type="PANTHER" id="PTHR47506:SF3">
    <property type="entry name" value="HTH-TYPE TRANSCRIPTIONAL REGULATOR LMRA"/>
    <property type="match status" value="1"/>
</dbReference>
<dbReference type="Gene3D" id="1.10.357.10">
    <property type="entry name" value="Tetracycline Repressor, domain 2"/>
    <property type="match status" value="1"/>
</dbReference>
<accession>A0ABS9DCI4</accession>
<dbReference type="InterPro" id="IPR036271">
    <property type="entry name" value="Tet_transcr_reg_TetR-rel_C_sf"/>
</dbReference>
<feature type="DNA-binding region" description="H-T-H motif" evidence="4">
    <location>
        <begin position="27"/>
        <end position="46"/>
    </location>
</feature>
<name>A0ABS9DCI4_9ACTN</name>
<dbReference type="EMBL" id="JAKGCU010000001">
    <property type="protein sequence ID" value="MCF3936808.1"/>
    <property type="molecule type" value="Genomic_DNA"/>
</dbReference>
<reference evidence="6" key="1">
    <citation type="submission" date="2022-01" db="EMBL/GenBank/DDBJ databases">
        <title>Gordonia xiamenensis sp. nov., isolated from surface seawater in Xiamen.</title>
        <authorList>
            <person name="He Y.F."/>
        </authorList>
    </citation>
    <scope>NUCLEOTIDE SEQUENCE</scope>
    <source>
        <strain evidence="6">GW1C4-4</strain>
    </source>
</reference>
<keyword evidence="2 4" id="KW-0238">DNA-binding</keyword>
<evidence type="ECO:0000259" key="5">
    <source>
        <dbReference type="PROSITE" id="PS50977"/>
    </source>
</evidence>
<dbReference type="InterPro" id="IPR009057">
    <property type="entry name" value="Homeodomain-like_sf"/>
</dbReference>
<organism evidence="6 7">
    <name type="scientific">Gordonia tangerina</name>
    <dbReference type="NCBI Taxonomy" id="2911060"/>
    <lineage>
        <taxon>Bacteria</taxon>
        <taxon>Bacillati</taxon>
        <taxon>Actinomycetota</taxon>
        <taxon>Actinomycetes</taxon>
        <taxon>Mycobacteriales</taxon>
        <taxon>Gordoniaceae</taxon>
        <taxon>Gordonia</taxon>
    </lineage>
</organism>
<dbReference type="SUPFAM" id="SSF46689">
    <property type="entry name" value="Homeodomain-like"/>
    <property type="match status" value="1"/>
</dbReference>
<evidence type="ECO:0000313" key="7">
    <source>
        <dbReference type="Proteomes" id="UP001108089"/>
    </source>
</evidence>
<keyword evidence="3" id="KW-0804">Transcription</keyword>
<dbReference type="InterPro" id="IPR054156">
    <property type="entry name" value="YxaF_TetR_C"/>
</dbReference>
<evidence type="ECO:0000256" key="3">
    <source>
        <dbReference type="ARBA" id="ARBA00023163"/>
    </source>
</evidence>
<evidence type="ECO:0000313" key="6">
    <source>
        <dbReference type="EMBL" id="MCF3936808.1"/>
    </source>
</evidence>
<dbReference type="SUPFAM" id="SSF48498">
    <property type="entry name" value="Tetracyclin repressor-like, C-terminal domain"/>
    <property type="match status" value="1"/>
</dbReference>
<keyword evidence="1" id="KW-0805">Transcription regulation</keyword>